<dbReference type="Proteomes" id="UP000319619">
    <property type="component" value="Unassembled WGS sequence"/>
</dbReference>
<evidence type="ECO:0000256" key="2">
    <source>
        <dbReference type="ARBA" id="ARBA00022491"/>
    </source>
</evidence>
<evidence type="ECO:0000256" key="5">
    <source>
        <dbReference type="ARBA" id="ARBA00023125"/>
    </source>
</evidence>
<keyword evidence="4 7" id="KW-0520">NAD</keyword>
<comment type="function">
    <text evidence="7">Modulates transcription in response to changes in cellular NADH/NAD(+) redox state.</text>
</comment>
<dbReference type="SUPFAM" id="SSF51735">
    <property type="entry name" value="NAD(P)-binding Rossmann-fold domains"/>
    <property type="match status" value="1"/>
</dbReference>
<proteinExistence type="inferred from homology"/>
<dbReference type="InterPro" id="IPR036388">
    <property type="entry name" value="WH-like_DNA-bd_sf"/>
</dbReference>
<comment type="similarity">
    <text evidence="7">Belongs to the transcriptional regulatory Rex family.</text>
</comment>
<organism evidence="9 10">
    <name type="scientific">candidate division LCP-89 bacterium B3_LCP</name>
    <dbReference type="NCBI Taxonomy" id="2012998"/>
    <lineage>
        <taxon>Bacteria</taxon>
        <taxon>Pseudomonadati</taxon>
        <taxon>Bacteria division LCP-89</taxon>
    </lineage>
</organism>
<accession>A0A532V4I5</accession>
<dbReference type="GO" id="GO:0045892">
    <property type="term" value="P:negative regulation of DNA-templated transcription"/>
    <property type="evidence" value="ECO:0007669"/>
    <property type="project" value="InterPro"/>
</dbReference>
<dbReference type="Pfam" id="PF02629">
    <property type="entry name" value="CoA_binding"/>
    <property type="match status" value="1"/>
</dbReference>
<name>A0A532V4I5_UNCL8</name>
<dbReference type="AlphaFoldDB" id="A0A532V4I5"/>
<dbReference type="SUPFAM" id="SSF46785">
    <property type="entry name" value="Winged helix' DNA-binding domain"/>
    <property type="match status" value="1"/>
</dbReference>
<dbReference type="NCBIfam" id="NF003995">
    <property type="entry name" value="PRK05472.2-4"/>
    <property type="match status" value="1"/>
</dbReference>
<evidence type="ECO:0000256" key="1">
    <source>
        <dbReference type="ARBA" id="ARBA00022490"/>
    </source>
</evidence>
<keyword evidence="5 7" id="KW-0238">DNA-binding</keyword>
<dbReference type="Pfam" id="PF06971">
    <property type="entry name" value="Put_DNA-bind_N"/>
    <property type="match status" value="1"/>
</dbReference>
<sequence>MSTPISGSGAERFNQKISDATVGRLSRYYRTLKHLEADNVQTVSSDELAKRNNSTPAQVRKDFSFFGAFGRRGLGYNVLNLKDNIMRILGLDQEWHLALVGVGNIGRALIHFKQFEEQNFHFTLLLDSDPKLIGTKISGLEVKNLDNLSEEIRKGHVDIAVIAVPVDAAQKVANALVETGVKAILNFAPITLMVSEDVSVRNENMVIEIERLSFALANV</sequence>
<dbReference type="NCBIfam" id="NF003989">
    <property type="entry name" value="PRK05472.1-3"/>
    <property type="match status" value="1"/>
</dbReference>
<evidence type="ECO:0000256" key="3">
    <source>
        <dbReference type="ARBA" id="ARBA00023015"/>
    </source>
</evidence>
<dbReference type="HAMAP" id="MF_01131">
    <property type="entry name" value="Rex"/>
    <property type="match status" value="1"/>
</dbReference>
<keyword evidence="3 7" id="KW-0805">Transcription regulation</keyword>
<dbReference type="Gene3D" id="3.40.50.720">
    <property type="entry name" value="NAD(P)-binding Rossmann-like Domain"/>
    <property type="match status" value="1"/>
</dbReference>
<dbReference type="InterPro" id="IPR036390">
    <property type="entry name" value="WH_DNA-bd_sf"/>
</dbReference>
<dbReference type="NCBIfam" id="NF003992">
    <property type="entry name" value="PRK05472.2-1"/>
    <property type="match status" value="1"/>
</dbReference>
<evidence type="ECO:0000256" key="4">
    <source>
        <dbReference type="ARBA" id="ARBA00023027"/>
    </source>
</evidence>
<dbReference type="NCBIfam" id="NF003993">
    <property type="entry name" value="PRK05472.2-2"/>
    <property type="match status" value="1"/>
</dbReference>
<dbReference type="GO" id="GO:0051775">
    <property type="term" value="P:response to redox state"/>
    <property type="evidence" value="ECO:0007669"/>
    <property type="project" value="InterPro"/>
</dbReference>
<dbReference type="PANTHER" id="PTHR35786">
    <property type="entry name" value="REDOX-SENSING TRANSCRIPTIONAL REPRESSOR REX"/>
    <property type="match status" value="1"/>
</dbReference>
<evidence type="ECO:0000313" key="9">
    <source>
        <dbReference type="EMBL" id="TKJ42115.1"/>
    </source>
</evidence>
<keyword evidence="1 7" id="KW-0963">Cytoplasm</keyword>
<evidence type="ECO:0000256" key="6">
    <source>
        <dbReference type="ARBA" id="ARBA00023163"/>
    </source>
</evidence>
<reference evidence="9 10" key="1">
    <citation type="submission" date="2017-06" db="EMBL/GenBank/DDBJ databases">
        <title>Novel microbial phyla capable of carbon fixation and sulfur reduction in deep-sea sediments.</title>
        <authorList>
            <person name="Huang J."/>
            <person name="Baker B."/>
            <person name="Wang Y."/>
        </authorList>
    </citation>
    <scope>NUCLEOTIDE SEQUENCE [LARGE SCALE GENOMIC DNA]</scope>
    <source>
        <strain evidence="9">B3_LCP</strain>
    </source>
</reference>
<dbReference type="EMBL" id="NJBN01000001">
    <property type="protein sequence ID" value="TKJ42115.1"/>
    <property type="molecule type" value="Genomic_DNA"/>
</dbReference>
<evidence type="ECO:0000259" key="8">
    <source>
        <dbReference type="SMART" id="SM00881"/>
    </source>
</evidence>
<dbReference type="NCBIfam" id="NF003996">
    <property type="entry name" value="PRK05472.2-5"/>
    <property type="match status" value="1"/>
</dbReference>
<protein>
    <recommendedName>
        <fullName evidence="7">Redox-sensing transcriptional repressor Rex</fullName>
    </recommendedName>
</protein>
<dbReference type="GO" id="GO:0003677">
    <property type="term" value="F:DNA binding"/>
    <property type="evidence" value="ECO:0007669"/>
    <property type="project" value="UniProtKB-UniRule"/>
</dbReference>
<comment type="subcellular location">
    <subcellularLocation>
        <location evidence="7">Cytoplasm</location>
    </subcellularLocation>
</comment>
<feature type="domain" description="CoA-binding" evidence="8">
    <location>
        <begin position="90"/>
        <end position="191"/>
    </location>
</feature>
<comment type="caution">
    <text evidence="9">The sequence shown here is derived from an EMBL/GenBank/DDBJ whole genome shotgun (WGS) entry which is preliminary data.</text>
</comment>
<keyword evidence="2 7" id="KW-0678">Repressor</keyword>
<dbReference type="InterPro" id="IPR009718">
    <property type="entry name" value="Rex_DNA-bd_C_dom"/>
</dbReference>
<dbReference type="InterPro" id="IPR058236">
    <property type="entry name" value="Rex_actinobacterial-type"/>
</dbReference>
<comment type="subunit">
    <text evidence="7">Homodimer.</text>
</comment>
<evidence type="ECO:0000256" key="7">
    <source>
        <dbReference type="HAMAP-Rule" id="MF_01131"/>
    </source>
</evidence>
<dbReference type="GO" id="GO:0003700">
    <property type="term" value="F:DNA-binding transcription factor activity"/>
    <property type="evidence" value="ECO:0007669"/>
    <property type="project" value="UniProtKB-UniRule"/>
</dbReference>
<dbReference type="GO" id="GO:0005737">
    <property type="term" value="C:cytoplasm"/>
    <property type="evidence" value="ECO:0007669"/>
    <property type="project" value="UniProtKB-SubCell"/>
</dbReference>
<evidence type="ECO:0000313" key="10">
    <source>
        <dbReference type="Proteomes" id="UP000319619"/>
    </source>
</evidence>
<feature type="DNA-binding region" description="H-T-H motif" evidence="7">
    <location>
        <begin position="27"/>
        <end position="66"/>
    </location>
</feature>
<dbReference type="SMART" id="SM00881">
    <property type="entry name" value="CoA_binding"/>
    <property type="match status" value="1"/>
</dbReference>
<dbReference type="NCBIfam" id="NF003994">
    <property type="entry name" value="PRK05472.2-3"/>
    <property type="match status" value="1"/>
</dbReference>
<dbReference type="PANTHER" id="PTHR35786:SF1">
    <property type="entry name" value="REDOX-SENSING TRANSCRIPTIONAL REPRESSOR REX 1"/>
    <property type="match status" value="1"/>
</dbReference>
<dbReference type="InterPro" id="IPR022876">
    <property type="entry name" value="Tscrpt_rep_Rex"/>
</dbReference>
<keyword evidence="6 7" id="KW-0804">Transcription</keyword>
<dbReference type="InterPro" id="IPR003781">
    <property type="entry name" value="CoA-bd"/>
</dbReference>
<dbReference type="Gene3D" id="1.10.10.10">
    <property type="entry name" value="Winged helix-like DNA-binding domain superfamily/Winged helix DNA-binding domain"/>
    <property type="match status" value="1"/>
</dbReference>
<feature type="binding site" evidence="7">
    <location>
        <begin position="101"/>
        <end position="106"/>
    </location>
    <ligand>
        <name>NAD(+)</name>
        <dbReference type="ChEBI" id="CHEBI:57540"/>
    </ligand>
</feature>
<dbReference type="InterPro" id="IPR036291">
    <property type="entry name" value="NAD(P)-bd_dom_sf"/>
</dbReference>
<gene>
    <name evidence="7" type="primary">rex</name>
    <name evidence="9" type="ORF">CEE37_00110</name>
</gene>